<organism evidence="2 3">
    <name type="scientific">Liparis tanakae</name>
    <name type="common">Tanaka's snailfish</name>
    <dbReference type="NCBI Taxonomy" id="230148"/>
    <lineage>
        <taxon>Eukaryota</taxon>
        <taxon>Metazoa</taxon>
        <taxon>Chordata</taxon>
        <taxon>Craniata</taxon>
        <taxon>Vertebrata</taxon>
        <taxon>Euteleostomi</taxon>
        <taxon>Actinopterygii</taxon>
        <taxon>Neopterygii</taxon>
        <taxon>Teleostei</taxon>
        <taxon>Neoteleostei</taxon>
        <taxon>Acanthomorphata</taxon>
        <taxon>Eupercaria</taxon>
        <taxon>Perciformes</taxon>
        <taxon>Cottioidei</taxon>
        <taxon>Cottales</taxon>
        <taxon>Liparidae</taxon>
        <taxon>Liparis</taxon>
    </lineage>
</organism>
<dbReference type="Proteomes" id="UP000314294">
    <property type="component" value="Unassembled WGS sequence"/>
</dbReference>
<protein>
    <submittedName>
        <fullName evidence="2">Uncharacterized protein</fullName>
    </submittedName>
</protein>
<gene>
    <name evidence="2" type="ORF">EYF80_039097</name>
</gene>
<evidence type="ECO:0000313" key="2">
    <source>
        <dbReference type="EMBL" id="TNN50708.1"/>
    </source>
</evidence>
<accession>A0A4Z2GAX6</accession>
<feature type="region of interest" description="Disordered" evidence="1">
    <location>
        <begin position="29"/>
        <end position="61"/>
    </location>
</feature>
<dbReference type="EMBL" id="SRLO01000608">
    <property type="protein sequence ID" value="TNN50708.1"/>
    <property type="molecule type" value="Genomic_DNA"/>
</dbReference>
<name>A0A4Z2GAX6_9TELE</name>
<keyword evidence="3" id="KW-1185">Reference proteome</keyword>
<feature type="compositionally biased region" description="Polar residues" evidence="1">
    <location>
        <begin position="29"/>
        <end position="39"/>
    </location>
</feature>
<dbReference type="AlphaFoldDB" id="A0A4Z2GAX6"/>
<sequence length="105" mass="11854">MWPRYTAQPPFSRGLSMWAQSDQVPSTGLYRSTGATSLSPEFRAPSPSFPPTTYRWPPSTAATAPERRLSMAACLLHVFTCGSYLWKQTHTKKNNDNMRSSSRRI</sequence>
<evidence type="ECO:0000313" key="3">
    <source>
        <dbReference type="Proteomes" id="UP000314294"/>
    </source>
</evidence>
<reference evidence="2 3" key="1">
    <citation type="submission" date="2019-03" db="EMBL/GenBank/DDBJ databases">
        <title>First draft genome of Liparis tanakae, snailfish: a comprehensive survey of snailfish specific genes.</title>
        <authorList>
            <person name="Kim W."/>
            <person name="Song I."/>
            <person name="Jeong J.-H."/>
            <person name="Kim D."/>
            <person name="Kim S."/>
            <person name="Ryu S."/>
            <person name="Song J.Y."/>
            <person name="Lee S.K."/>
        </authorList>
    </citation>
    <scope>NUCLEOTIDE SEQUENCE [LARGE SCALE GENOMIC DNA]</scope>
    <source>
        <tissue evidence="2">Muscle</tissue>
    </source>
</reference>
<evidence type="ECO:0000256" key="1">
    <source>
        <dbReference type="SAM" id="MobiDB-lite"/>
    </source>
</evidence>
<comment type="caution">
    <text evidence="2">The sequence shown here is derived from an EMBL/GenBank/DDBJ whole genome shotgun (WGS) entry which is preliminary data.</text>
</comment>
<proteinExistence type="predicted"/>